<dbReference type="PANTHER" id="PTHR44329">
    <property type="entry name" value="SERINE/THREONINE-PROTEIN KINASE TNNI3K-RELATED"/>
    <property type="match status" value="1"/>
</dbReference>
<dbReference type="SMART" id="SM00220">
    <property type="entry name" value="S_TKc"/>
    <property type="match status" value="1"/>
</dbReference>
<dbReference type="InterPro" id="IPR008271">
    <property type="entry name" value="Ser/Thr_kinase_AS"/>
</dbReference>
<dbReference type="SUPFAM" id="SSF56399">
    <property type="entry name" value="ADP-ribosylation"/>
    <property type="match status" value="1"/>
</dbReference>
<dbReference type="InterPro" id="IPR011990">
    <property type="entry name" value="TPR-like_helical_dom_sf"/>
</dbReference>
<evidence type="ECO:0000256" key="2">
    <source>
        <dbReference type="ARBA" id="ARBA00022840"/>
    </source>
</evidence>
<gene>
    <name evidence="5" type="ORF">UXM345_LOCUS3062</name>
    <name evidence="4" type="ORF">XDN619_LOCUS3100</name>
</gene>
<dbReference type="Pfam" id="PF07714">
    <property type="entry name" value="PK_Tyr_Ser-Thr"/>
    <property type="match status" value="1"/>
</dbReference>
<organism evidence="5 6">
    <name type="scientific">Rotaria magnacalcarata</name>
    <dbReference type="NCBI Taxonomy" id="392030"/>
    <lineage>
        <taxon>Eukaryota</taxon>
        <taxon>Metazoa</taxon>
        <taxon>Spiralia</taxon>
        <taxon>Gnathifera</taxon>
        <taxon>Rotifera</taxon>
        <taxon>Eurotatoria</taxon>
        <taxon>Bdelloidea</taxon>
        <taxon>Philodinida</taxon>
        <taxon>Philodinidae</taxon>
        <taxon>Rotaria</taxon>
    </lineage>
</organism>
<dbReference type="SUPFAM" id="SSF56112">
    <property type="entry name" value="Protein kinase-like (PK-like)"/>
    <property type="match status" value="1"/>
</dbReference>
<dbReference type="InterPro" id="IPR000719">
    <property type="entry name" value="Prot_kinase_dom"/>
</dbReference>
<comment type="caution">
    <text evidence="5">The sequence shown here is derived from an EMBL/GenBank/DDBJ whole genome shotgun (WGS) entry which is preliminary data.</text>
</comment>
<dbReference type="EMBL" id="CAJOBF010000193">
    <property type="protein sequence ID" value="CAF3769888.1"/>
    <property type="molecule type" value="Genomic_DNA"/>
</dbReference>
<evidence type="ECO:0000313" key="5">
    <source>
        <dbReference type="EMBL" id="CAF3769888.1"/>
    </source>
</evidence>
<dbReference type="Gene3D" id="1.10.510.10">
    <property type="entry name" value="Transferase(Phosphotransferase) domain 1"/>
    <property type="match status" value="1"/>
</dbReference>
<dbReference type="PROSITE" id="PS00108">
    <property type="entry name" value="PROTEIN_KINASE_ST"/>
    <property type="match status" value="1"/>
</dbReference>
<dbReference type="Gene3D" id="3.90.176.10">
    <property type="entry name" value="Toxin ADP-ribosyltransferase, Chain A, domain 1"/>
    <property type="match status" value="1"/>
</dbReference>
<proteinExistence type="predicted"/>
<evidence type="ECO:0000256" key="1">
    <source>
        <dbReference type="ARBA" id="ARBA00022741"/>
    </source>
</evidence>
<feature type="domain" description="Protein kinase" evidence="3">
    <location>
        <begin position="498"/>
        <end position="761"/>
    </location>
</feature>
<dbReference type="InterPro" id="IPR011009">
    <property type="entry name" value="Kinase-like_dom_sf"/>
</dbReference>
<name>A0A818ZD96_9BILA</name>
<protein>
    <recommendedName>
        <fullName evidence="3">Protein kinase domain-containing protein</fullName>
    </recommendedName>
</protein>
<dbReference type="SUPFAM" id="SSF48452">
    <property type="entry name" value="TPR-like"/>
    <property type="match status" value="1"/>
</dbReference>
<dbReference type="PROSITE" id="PS51996">
    <property type="entry name" value="TR_MART"/>
    <property type="match status" value="1"/>
</dbReference>
<evidence type="ECO:0000259" key="3">
    <source>
        <dbReference type="PROSITE" id="PS50011"/>
    </source>
</evidence>
<dbReference type="CDD" id="cd13999">
    <property type="entry name" value="STKc_MAP3K-like"/>
    <property type="match status" value="1"/>
</dbReference>
<sequence>MSTASSTQVNCSINDKDDESLEIFSIIWLDKDVRVKVNQDIQQKLRCIINQLKIFDDVEECKQYIEHRSKYDRLVLIVSDELSRQFIHLIHELLQVSTIYVRSRDKTNGQQWTQNFIKVRIISEELEELIAEVKEDHKKQMKVEEPLPTNMFSFDEGRSTTEINGHIAFAQLLTDCLLRLESTEMDRKELISCLEKEYAGNPSELDKLREFQKKHTAENTMHWYTRDSFFYRTLNGALRKNNIHMILLYRLFIADIYHQLKKFQCLNRVEVYRSQLMSIDEINNLKKYIGDFISINSFLSTSTKYKVANLYKGSGSQKINLERVLFEIKADPKVSSAKPFGSISKISQFNEECEALFMLGAIFHLKSINLGEDKVWTAKMSLCDDKEHKLWKVLADMKKKIGFECTTLGTLGRLLWRMGKLDLAEQYYTRFLKELSPDDPSIISVYADLTDIASLQGYYDKSMELQQKLYDIKKQNPRFDYITKEKLEGFLQISDQDLKLDDEISCGGFGVVYLAQWLSRHDIVAVKRLHLNPLNPQAEKEFFKEILAINGIRYPNIVTLYGPCVEKEKYAIVMEYMPLGSLYKILHQDKLSLDWCDRLSIALQAPKGINYLHQLEQPMLHRDIKSLNFLLGGSHEGYIVKVCDFGLAKTRNETTRQTQLTHAFAGTLQWSAPEILLLEKHTEKSDIYSLGVVYWELATNEIPYSGHQNTVIREFVISGNRLKIPDATPSRFSALINECWAHNANDRPTCSHAIEEIQECINGKMISKIPANVQWVQSGVTVAGGQRSGDSTDKLFCPYGLFLDDDDQNDDYR</sequence>
<reference evidence="5" key="1">
    <citation type="submission" date="2021-02" db="EMBL/GenBank/DDBJ databases">
        <authorList>
            <person name="Nowell W R."/>
        </authorList>
    </citation>
    <scope>NUCLEOTIDE SEQUENCE</scope>
</reference>
<dbReference type="PANTHER" id="PTHR44329:SF298">
    <property type="entry name" value="MIXED LINEAGE KINASE DOMAIN-LIKE PROTEIN"/>
    <property type="match status" value="1"/>
</dbReference>
<keyword evidence="1" id="KW-0547">Nucleotide-binding</keyword>
<dbReference type="GO" id="GO:0004674">
    <property type="term" value="F:protein serine/threonine kinase activity"/>
    <property type="evidence" value="ECO:0007669"/>
    <property type="project" value="TreeGrafter"/>
</dbReference>
<dbReference type="PRINTS" id="PR00109">
    <property type="entry name" value="TYRKINASE"/>
</dbReference>
<keyword evidence="2" id="KW-0067">ATP-binding</keyword>
<dbReference type="InterPro" id="IPR051681">
    <property type="entry name" value="Ser/Thr_Kinases-Pseudokinases"/>
</dbReference>
<dbReference type="GO" id="GO:0005524">
    <property type="term" value="F:ATP binding"/>
    <property type="evidence" value="ECO:0007669"/>
    <property type="project" value="UniProtKB-KW"/>
</dbReference>
<dbReference type="Gene3D" id="1.25.40.10">
    <property type="entry name" value="Tetratricopeptide repeat domain"/>
    <property type="match status" value="1"/>
</dbReference>
<dbReference type="AlphaFoldDB" id="A0A818ZD96"/>
<dbReference type="InterPro" id="IPR001245">
    <property type="entry name" value="Ser-Thr/Tyr_kinase_cat_dom"/>
</dbReference>
<dbReference type="EMBL" id="CAJNRG010000334">
    <property type="protein sequence ID" value="CAF1996025.1"/>
    <property type="molecule type" value="Genomic_DNA"/>
</dbReference>
<dbReference type="Proteomes" id="UP000663842">
    <property type="component" value="Unassembled WGS sequence"/>
</dbReference>
<evidence type="ECO:0000313" key="6">
    <source>
        <dbReference type="Proteomes" id="UP000663842"/>
    </source>
</evidence>
<dbReference type="Proteomes" id="UP000663887">
    <property type="component" value="Unassembled WGS sequence"/>
</dbReference>
<accession>A0A818ZD96</accession>
<evidence type="ECO:0000313" key="4">
    <source>
        <dbReference type="EMBL" id="CAF1996025.1"/>
    </source>
</evidence>
<dbReference type="PROSITE" id="PS50011">
    <property type="entry name" value="PROTEIN_KINASE_DOM"/>
    <property type="match status" value="1"/>
</dbReference>